<dbReference type="Proteomes" id="UP001500840">
    <property type="component" value="Unassembled WGS sequence"/>
</dbReference>
<accession>A0ABP8NIM6</accession>
<dbReference type="EMBL" id="BAABGA010000082">
    <property type="protein sequence ID" value="GAA4466088.1"/>
    <property type="molecule type" value="Genomic_DNA"/>
</dbReference>
<keyword evidence="2" id="KW-1185">Reference proteome</keyword>
<comment type="caution">
    <text evidence="1">The sequence shown here is derived from an EMBL/GenBank/DDBJ whole genome shotgun (WGS) entry which is preliminary data.</text>
</comment>
<evidence type="ECO:0000313" key="1">
    <source>
        <dbReference type="EMBL" id="GAA4466088.1"/>
    </source>
</evidence>
<gene>
    <name evidence="1" type="ORF">GCM10023156_54440</name>
</gene>
<protein>
    <submittedName>
        <fullName evidence="1">Uncharacterized protein</fullName>
    </submittedName>
</protein>
<evidence type="ECO:0000313" key="2">
    <source>
        <dbReference type="Proteomes" id="UP001500840"/>
    </source>
</evidence>
<name>A0ABP8NIM6_9BACT</name>
<sequence length="247" mass="27129">MFALPGVAGGIGSVMRKDSLKMTKPRFARSAAAVSGLGLLLLMLLVTQTGCLGLMSNFIHAVGADKVPADYKDAKKLQKCRLAIVTLADNSEYSDNISARLLSRYVGEILTRELSDVRLVREDEIADWRDSNGWDKVDFAAIGKGVKADKVIGIELRNLRLRDGATLYRGRSDASVVVMDVATGEVLYRRDLDEYTYPTTAGQYTSETTESRFRKLYLGMLATQIGRSFHPYDFSDTIAIDGAIASQ</sequence>
<proteinExistence type="predicted"/>
<reference evidence="2" key="1">
    <citation type="journal article" date="2019" name="Int. J. Syst. Evol. Microbiol.">
        <title>The Global Catalogue of Microorganisms (GCM) 10K type strain sequencing project: providing services to taxonomists for standard genome sequencing and annotation.</title>
        <authorList>
            <consortium name="The Broad Institute Genomics Platform"/>
            <consortium name="The Broad Institute Genome Sequencing Center for Infectious Disease"/>
            <person name="Wu L."/>
            <person name="Ma J."/>
        </authorList>
    </citation>
    <scope>NUCLEOTIDE SEQUENCE [LARGE SCALE GENOMIC DNA]</scope>
    <source>
        <strain evidence="2">JCM 17759</strain>
    </source>
</reference>
<organism evidence="1 2">
    <name type="scientific">Novipirellula rosea</name>
    <dbReference type="NCBI Taxonomy" id="1031540"/>
    <lineage>
        <taxon>Bacteria</taxon>
        <taxon>Pseudomonadati</taxon>
        <taxon>Planctomycetota</taxon>
        <taxon>Planctomycetia</taxon>
        <taxon>Pirellulales</taxon>
        <taxon>Pirellulaceae</taxon>
        <taxon>Novipirellula</taxon>
    </lineage>
</organism>